<evidence type="ECO:0000256" key="3">
    <source>
        <dbReference type="ARBA" id="ARBA00023239"/>
    </source>
</evidence>
<accession>A0A246IST3</accession>
<dbReference type="InterPro" id="IPR012689">
    <property type="entry name" value="HpaI"/>
</dbReference>
<evidence type="ECO:0000256" key="1">
    <source>
        <dbReference type="ARBA" id="ARBA00005568"/>
    </source>
</evidence>
<dbReference type="GO" id="GO:0005737">
    <property type="term" value="C:cytoplasm"/>
    <property type="evidence" value="ECO:0007669"/>
    <property type="project" value="UniProtKB-ARBA"/>
</dbReference>
<keyword evidence="6" id="KW-1185">Reference proteome</keyword>
<organism evidence="5 6">
    <name type="scientific">Roseateles aquatilis</name>
    <dbReference type="NCBI Taxonomy" id="431061"/>
    <lineage>
        <taxon>Bacteria</taxon>
        <taxon>Pseudomonadati</taxon>
        <taxon>Pseudomonadota</taxon>
        <taxon>Betaproteobacteria</taxon>
        <taxon>Burkholderiales</taxon>
        <taxon>Sphaerotilaceae</taxon>
        <taxon>Roseateles</taxon>
    </lineage>
</organism>
<sequence length="267" mass="27756">MPSFANAFKQGLAAGRPQVGLWLSMAQAYSAEVCATAGFQWLLIDGEHAPNELTSTLQQLQAVAPYPSHPVVRAVNADKDGIKKLLDIGVQTLLVPMIDTAEQAAAVVAATRYPPQGVRGVGAAVARASRWGLRRDYLDEAGDEVCVLVQAETATALRNLEAICAVDGVDGVFIGPADLAASLGHRGRPTHPDVQAAIDGAIRTIVASGKAAGTLTGDATLARRYLDLGATFVAVGIDITLLAQATRRLAADFDLAPPLPAPTGSPY</sequence>
<evidence type="ECO:0000259" key="4">
    <source>
        <dbReference type="Pfam" id="PF03328"/>
    </source>
</evidence>
<dbReference type="FunFam" id="3.20.20.60:FF:000004">
    <property type="entry name" value="5-keto-4-deoxy-D-glucarate aldolase"/>
    <property type="match status" value="1"/>
</dbReference>
<dbReference type="GO" id="GO:0046872">
    <property type="term" value="F:metal ion binding"/>
    <property type="evidence" value="ECO:0007669"/>
    <property type="project" value="UniProtKB-KW"/>
</dbReference>
<dbReference type="InterPro" id="IPR005000">
    <property type="entry name" value="Aldolase/citrate-lyase_domain"/>
</dbReference>
<dbReference type="Pfam" id="PF03328">
    <property type="entry name" value="HpcH_HpaI"/>
    <property type="match status" value="1"/>
</dbReference>
<gene>
    <name evidence="5" type="primary">hpaI</name>
    <name evidence="5" type="ORF">CDN99_27500</name>
</gene>
<dbReference type="InterPro" id="IPR015813">
    <property type="entry name" value="Pyrv/PenolPyrv_kinase-like_dom"/>
</dbReference>
<name>A0A246IST3_9BURK</name>
<comment type="caution">
    <text evidence="5">The sequence shown here is derived from an EMBL/GenBank/DDBJ whole genome shotgun (WGS) entry which is preliminary data.</text>
</comment>
<dbReference type="NCBIfam" id="TIGR02311">
    <property type="entry name" value="HpaI"/>
    <property type="match status" value="1"/>
</dbReference>
<dbReference type="Gene3D" id="3.20.20.60">
    <property type="entry name" value="Phosphoenolpyruvate-binding domains"/>
    <property type="match status" value="1"/>
</dbReference>
<dbReference type="Proteomes" id="UP000197468">
    <property type="component" value="Unassembled WGS sequence"/>
</dbReference>
<proteinExistence type="inferred from homology"/>
<dbReference type="PANTHER" id="PTHR30502">
    <property type="entry name" value="2-KETO-3-DEOXY-L-RHAMNONATE ALDOLASE"/>
    <property type="match status" value="1"/>
</dbReference>
<dbReference type="InterPro" id="IPR040442">
    <property type="entry name" value="Pyrv_kinase-like_dom_sf"/>
</dbReference>
<dbReference type="EMBL" id="NIOF01000028">
    <property type="protein sequence ID" value="OWQ82974.1"/>
    <property type="molecule type" value="Genomic_DNA"/>
</dbReference>
<comment type="similarity">
    <text evidence="1">Belongs to the HpcH/HpaI aldolase family.</text>
</comment>
<protein>
    <submittedName>
        <fullName evidence="5">2,4-dihydroxyhept-2-ene-1,7-dioic acid aldolase</fullName>
    </submittedName>
</protein>
<dbReference type="GO" id="GO:0010124">
    <property type="term" value="P:phenylacetate catabolic process"/>
    <property type="evidence" value="ECO:0007669"/>
    <property type="project" value="InterPro"/>
</dbReference>
<dbReference type="SUPFAM" id="SSF51621">
    <property type="entry name" value="Phosphoenolpyruvate/pyruvate domain"/>
    <property type="match status" value="1"/>
</dbReference>
<dbReference type="PANTHER" id="PTHR30502:SF0">
    <property type="entry name" value="PHOSPHOENOLPYRUVATE CARBOXYLASE FAMILY PROTEIN"/>
    <property type="match status" value="1"/>
</dbReference>
<dbReference type="GO" id="GO:0016832">
    <property type="term" value="F:aldehyde-lyase activity"/>
    <property type="evidence" value="ECO:0007669"/>
    <property type="project" value="UniProtKB-ARBA"/>
</dbReference>
<feature type="domain" description="HpcH/HpaI aldolase/citrate lyase" evidence="4">
    <location>
        <begin position="18"/>
        <end position="244"/>
    </location>
</feature>
<dbReference type="InterPro" id="IPR050251">
    <property type="entry name" value="HpcH-HpaI_aldolase"/>
</dbReference>
<dbReference type="AlphaFoldDB" id="A0A246IST3"/>
<evidence type="ECO:0000256" key="2">
    <source>
        <dbReference type="ARBA" id="ARBA00022723"/>
    </source>
</evidence>
<evidence type="ECO:0000313" key="5">
    <source>
        <dbReference type="EMBL" id="OWQ82974.1"/>
    </source>
</evidence>
<dbReference type="OrthoDB" id="86160at2"/>
<reference evidence="5 6" key="1">
    <citation type="journal article" date="2008" name="Int. J. Syst. Evol. Microbiol.">
        <title>Description of Roseateles aquatilis sp. nov. and Roseateles terrae sp. nov., in the class Betaproteobacteria, and emended description of the genus Roseateles.</title>
        <authorList>
            <person name="Gomila M."/>
            <person name="Bowien B."/>
            <person name="Falsen E."/>
            <person name="Moore E.R."/>
            <person name="Lalucat J."/>
        </authorList>
    </citation>
    <scope>NUCLEOTIDE SEQUENCE [LARGE SCALE GENOMIC DNA]</scope>
    <source>
        <strain evidence="5 6">CCUG 48205</strain>
    </source>
</reference>
<evidence type="ECO:0000313" key="6">
    <source>
        <dbReference type="Proteomes" id="UP000197468"/>
    </source>
</evidence>
<keyword evidence="2" id="KW-0479">Metal-binding</keyword>
<keyword evidence="3" id="KW-0456">Lyase</keyword>